<evidence type="ECO:0000313" key="3">
    <source>
        <dbReference type="Proteomes" id="UP000549394"/>
    </source>
</evidence>
<comment type="caution">
    <text evidence="2">The sequence shown here is derived from an EMBL/GenBank/DDBJ whole genome shotgun (WGS) entry which is preliminary data.</text>
</comment>
<feature type="region of interest" description="Disordered" evidence="1">
    <location>
        <begin position="1"/>
        <end position="50"/>
    </location>
</feature>
<organism evidence="2 3">
    <name type="scientific">Dimorphilus gyrociliatus</name>
    <dbReference type="NCBI Taxonomy" id="2664684"/>
    <lineage>
        <taxon>Eukaryota</taxon>
        <taxon>Metazoa</taxon>
        <taxon>Spiralia</taxon>
        <taxon>Lophotrochozoa</taxon>
        <taxon>Annelida</taxon>
        <taxon>Polychaeta</taxon>
        <taxon>Polychaeta incertae sedis</taxon>
        <taxon>Dinophilidae</taxon>
        <taxon>Dimorphilus</taxon>
    </lineage>
</organism>
<dbReference type="EMBL" id="CAJFCJ010000009">
    <property type="protein sequence ID" value="CAD5118763.1"/>
    <property type="molecule type" value="Genomic_DNA"/>
</dbReference>
<accession>A0A7I8VSQ9</accession>
<dbReference type="Proteomes" id="UP000549394">
    <property type="component" value="Unassembled WGS sequence"/>
</dbReference>
<proteinExistence type="predicted"/>
<name>A0A7I8VSQ9_9ANNE</name>
<protein>
    <submittedName>
        <fullName evidence="2">DgyrCDS7439</fullName>
    </submittedName>
</protein>
<reference evidence="2 3" key="1">
    <citation type="submission" date="2020-08" db="EMBL/GenBank/DDBJ databases">
        <authorList>
            <person name="Hejnol A."/>
        </authorList>
    </citation>
    <scope>NUCLEOTIDE SEQUENCE [LARGE SCALE GENOMIC DNA]</scope>
</reference>
<sequence>MDVSPRKLRPRRSARKKIEDLQKEIEDECKEEGKSRPETGASRKRKRTSSFEVYDTDEDQHGWSKGDKLRLIQGLLKYDSRDLLNLSMTTKRTVSELRSYFLRLQPSLGSVSTVYYSSPCLEEWEAMVNNLALKHQDYSTCISKLFNAIQKIEASPKRLPESETKQDPGVDWPSIYGFFSDALAEKPVRNLKLLESKIVLDVLEELKIFCDCFQASSCSETVQEAVRQIAKKTEYERQFSRKFRIPGRRVISEAKDVPFDSLNPLDLPEECLKLRNKKEIDEFLKDYRFGKYMELVKAWPYVYKLDLFKAIRRSSDKSYKLYKELDKTLQPTSKVNAKPKT</sequence>
<keyword evidence="3" id="KW-1185">Reference proteome</keyword>
<feature type="compositionally biased region" description="Basic residues" evidence="1">
    <location>
        <begin position="1"/>
        <end position="15"/>
    </location>
</feature>
<dbReference type="AlphaFoldDB" id="A0A7I8VSQ9"/>
<evidence type="ECO:0000256" key="1">
    <source>
        <dbReference type="SAM" id="MobiDB-lite"/>
    </source>
</evidence>
<evidence type="ECO:0000313" key="2">
    <source>
        <dbReference type="EMBL" id="CAD5118763.1"/>
    </source>
</evidence>
<gene>
    <name evidence="2" type="ORF">DGYR_LOCUS7090</name>
</gene>